<evidence type="ECO:0000313" key="2">
    <source>
        <dbReference type="Proteomes" id="UP000886501"/>
    </source>
</evidence>
<keyword evidence="2" id="KW-1185">Reference proteome</keyword>
<protein>
    <submittedName>
        <fullName evidence="1">SET domain-containing protein</fullName>
    </submittedName>
</protein>
<dbReference type="EMBL" id="MU118256">
    <property type="protein sequence ID" value="KAF9643244.1"/>
    <property type="molecule type" value="Genomic_DNA"/>
</dbReference>
<name>A0ACB6Z168_THEGA</name>
<evidence type="ECO:0000313" key="1">
    <source>
        <dbReference type="EMBL" id="KAF9643244.1"/>
    </source>
</evidence>
<comment type="caution">
    <text evidence="1">The sequence shown here is derived from an EMBL/GenBank/DDBJ whole genome shotgun (WGS) entry which is preliminary data.</text>
</comment>
<dbReference type="Proteomes" id="UP000886501">
    <property type="component" value="Unassembled WGS sequence"/>
</dbReference>
<reference evidence="1" key="2">
    <citation type="journal article" date="2020" name="Nat. Commun.">
        <title>Large-scale genome sequencing of mycorrhizal fungi provides insights into the early evolution of symbiotic traits.</title>
        <authorList>
            <person name="Miyauchi S."/>
            <person name="Kiss E."/>
            <person name="Kuo A."/>
            <person name="Drula E."/>
            <person name="Kohler A."/>
            <person name="Sanchez-Garcia M."/>
            <person name="Morin E."/>
            <person name="Andreopoulos B."/>
            <person name="Barry K.W."/>
            <person name="Bonito G."/>
            <person name="Buee M."/>
            <person name="Carver A."/>
            <person name="Chen C."/>
            <person name="Cichocki N."/>
            <person name="Clum A."/>
            <person name="Culley D."/>
            <person name="Crous P.W."/>
            <person name="Fauchery L."/>
            <person name="Girlanda M."/>
            <person name="Hayes R.D."/>
            <person name="Keri Z."/>
            <person name="LaButti K."/>
            <person name="Lipzen A."/>
            <person name="Lombard V."/>
            <person name="Magnuson J."/>
            <person name="Maillard F."/>
            <person name="Murat C."/>
            <person name="Nolan M."/>
            <person name="Ohm R.A."/>
            <person name="Pangilinan J."/>
            <person name="Pereira M.F."/>
            <person name="Perotto S."/>
            <person name="Peter M."/>
            <person name="Pfister S."/>
            <person name="Riley R."/>
            <person name="Sitrit Y."/>
            <person name="Stielow J.B."/>
            <person name="Szollosi G."/>
            <person name="Zifcakova L."/>
            <person name="Stursova M."/>
            <person name="Spatafora J.W."/>
            <person name="Tedersoo L."/>
            <person name="Vaario L.M."/>
            <person name="Yamada A."/>
            <person name="Yan M."/>
            <person name="Wang P."/>
            <person name="Xu J."/>
            <person name="Bruns T."/>
            <person name="Baldrian P."/>
            <person name="Vilgalys R."/>
            <person name="Dunand C."/>
            <person name="Henrissat B."/>
            <person name="Grigoriev I.V."/>
            <person name="Hibbett D."/>
            <person name="Nagy L.G."/>
            <person name="Martin F.M."/>
        </authorList>
    </citation>
    <scope>NUCLEOTIDE SEQUENCE</scope>
    <source>
        <strain evidence="1">P2</strain>
    </source>
</reference>
<accession>A0ACB6Z168</accession>
<sequence>MDAIATDIPDTLKLVDHPTARNAAVATRELPIGTVVLTEPVLTSVLFSYQTGRRCDYCNRSDQAEPELRIRKCTGCEVQGYCGELCQKRHWDSGHKLICRVLFRFMMSDACAALPHDQEVDCRVLSQLVAEIALQRPESAASIDIFESLLPSPHGLEVPPIVPMRRVDHNLLSRVPTLYQRFPNNNHVVQNHLRGIGVAILPLTSRLLNHSCSPNAVLRYILSASEKPRAEVVTIREISEGEEVSIPYLDPAISYPERQNRLKDTYGFDCSCKLCTVQSSMDIHPVDATQVLPLVDLLDPMLCQLAFGEGITIDFQLPEEQLCVRLPEDLQPLMDDSILSVLTERFRLAFRERFFEAAMTVGKTIFAIYLCIYPPYYPQIGVHVLDMAQVAWEKYLNEKIRENLDIVSIYLAIARRILDVYGREGDSGGPLDEANALLGTIQSEEQK</sequence>
<gene>
    <name evidence="1" type="ORF">BDM02DRAFT_3151768</name>
</gene>
<proteinExistence type="predicted"/>
<reference evidence="1" key="1">
    <citation type="submission" date="2019-10" db="EMBL/GenBank/DDBJ databases">
        <authorList>
            <consortium name="DOE Joint Genome Institute"/>
            <person name="Kuo A."/>
            <person name="Miyauchi S."/>
            <person name="Kiss E."/>
            <person name="Drula E."/>
            <person name="Kohler A."/>
            <person name="Sanchez-Garcia M."/>
            <person name="Andreopoulos B."/>
            <person name="Barry K.W."/>
            <person name="Bonito G."/>
            <person name="Buee M."/>
            <person name="Carver A."/>
            <person name="Chen C."/>
            <person name="Cichocki N."/>
            <person name="Clum A."/>
            <person name="Culley D."/>
            <person name="Crous P.W."/>
            <person name="Fauchery L."/>
            <person name="Girlanda M."/>
            <person name="Hayes R."/>
            <person name="Keri Z."/>
            <person name="Labutti K."/>
            <person name="Lipzen A."/>
            <person name="Lombard V."/>
            <person name="Magnuson J."/>
            <person name="Maillard F."/>
            <person name="Morin E."/>
            <person name="Murat C."/>
            <person name="Nolan M."/>
            <person name="Ohm R."/>
            <person name="Pangilinan J."/>
            <person name="Pereira M."/>
            <person name="Perotto S."/>
            <person name="Peter M."/>
            <person name="Riley R."/>
            <person name="Sitrit Y."/>
            <person name="Stielow B."/>
            <person name="Szollosi G."/>
            <person name="Zifcakova L."/>
            <person name="Stursova M."/>
            <person name="Spatafora J.W."/>
            <person name="Tedersoo L."/>
            <person name="Vaario L.-M."/>
            <person name="Yamada A."/>
            <person name="Yan M."/>
            <person name="Wang P."/>
            <person name="Xu J."/>
            <person name="Bruns T."/>
            <person name="Baldrian P."/>
            <person name="Vilgalys R."/>
            <person name="Henrissat B."/>
            <person name="Grigoriev I.V."/>
            <person name="Hibbett D."/>
            <person name="Nagy L.G."/>
            <person name="Martin F.M."/>
        </authorList>
    </citation>
    <scope>NUCLEOTIDE SEQUENCE</scope>
    <source>
        <strain evidence="1">P2</strain>
    </source>
</reference>
<organism evidence="1 2">
    <name type="scientific">Thelephora ganbajun</name>
    <name type="common">Ganba fungus</name>
    <dbReference type="NCBI Taxonomy" id="370292"/>
    <lineage>
        <taxon>Eukaryota</taxon>
        <taxon>Fungi</taxon>
        <taxon>Dikarya</taxon>
        <taxon>Basidiomycota</taxon>
        <taxon>Agaricomycotina</taxon>
        <taxon>Agaricomycetes</taxon>
        <taxon>Thelephorales</taxon>
        <taxon>Thelephoraceae</taxon>
        <taxon>Thelephora</taxon>
    </lineage>
</organism>